<dbReference type="EMBL" id="RXOC01000001">
    <property type="protein sequence ID" value="RXF72295.1"/>
    <property type="molecule type" value="Genomic_DNA"/>
</dbReference>
<name>A0A4Q0MG37_9SPHI</name>
<gene>
    <name evidence="2" type="ORF">EKH83_00785</name>
</gene>
<dbReference type="RefSeq" id="WP_128767480.1">
    <property type="nucleotide sequence ID" value="NZ_RXOC01000001.1"/>
</dbReference>
<organism evidence="2 3">
    <name type="scientific">Arcticibacter tournemirensis</name>
    <dbReference type="NCBI Taxonomy" id="699437"/>
    <lineage>
        <taxon>Bacteria</taxon>
        <taxon>Pseudomonadati</taxon>
        <taxon>Bacteroidota</taxon>
        <taxon>Sphingobacteriia</taxon>
        <taxon>Sphingobacteriales</taxon>
        <taxon>Sphingobacteriaceae</taxon>
        <taxon>Arcticibacter</taxon>
    </lineage>
</organism>
<protein>
    <submittedName>
        <fullName evidence="2">Uncharacterized protein</fullName>
    </submittedName>
</protein>
<evidence type="ECO:0000256" key="1">
    <source>
        <dbReference type="SAM" id="MobiDB-lite"/>
    </source>
</evidence>
<dbReference type="PROSITE" id="PS51257">
    <property type="entry name" value="PROKAR_LIPOPROTEIN"/>
    <property type="match status" value="1"/>
</dbReference>
<accession>A0A4Q0MG37</accession>
<evidence type="ECO:0000313" key="3">
    <source>
        <dbReference type="Proteomes" id="UP000290848"/>
    </source>
</evidence>
<evidence type="ECO:0000313" key="2">
    <source>
        <dbReference type="EMBL" id="RXF72295.1"/>
    </source>
</evidence>
<feature type="region of interest" description="Disordered" evidence="1">
    <location>
        <begin position="22"/>
        <end position="43"/>
    </location>
</feature>
<dbReference type="Proteomes" id="UP000290848">
    <property type="component" value="Unassembled WGS sequence"/>
</dbReference>
<reference evidence="2 3" key="1">
    <citation type="submission" date="2018-12" db="EMBL/GenBank/DDBJ databases">
        <title>The Draft Genome Sequence of the Soil Bacterium Pedobacter tournemirensis R1.</title>
        <authorList>
            <person name="He J."/>
        </authorList>
    </citation>
    <scope>NUCLEOTIDE SEQUENCE [LARGE SCALE GENOMIC DNA]</scope>
    <source>
        <strain evidence="2 3">R1</strain>
    </source>
</reference>
<dbReference type="AlphaFoldDB" id="A0A4Q0MG37"/>
<proteinExistence type="predicted"/>
<comment type="caution">
    <text evidence="2">The sequence shown here is derived from an EMBL/GenBank/DDBJ whole genome shotgun (WGS) entry which is preliminary data.</text>
</comment>
<sequence length="182" mass="20445">MNKKILVMPCIAAMLGIISCSQPGDRSPSGDSTARDSVTMGRDSSIQPLNAEKEFLSGMDRTSVEGVLDQPVDDSLATACIERYQTIKETSMLKKTHYVKFGSESLLKWVQDAKMNSEFDSIRMYLGMYTPKILQRYQKPQKYTDRLSIFIVLYNGSERARYLSGDKSGKPIDPYNLGDVHP</sequence>